<dbReference type="AlphaFoldDB" id="Q6B372"/>
<dbReference type="InterPro" id="IPR021927">
    <property type="entry name" value="DUF3540"/>
</dbReference>
<reference evidence="1" key="1">
    <citation type="journal article" date="2005" name="Appl. Environ. Microbiol.">
        <title>Intracellular screen to identify metagenomic clones that induce or inhibit a quorum-sensing biosensor.</title>
        <authorList>
            <person name="Williamson L.L."/>
            <person name="Borlee B.R."/>
            <person name="Schloss P.D."/>
            <person name="Guan C."/>
            <person name="Allen H.K."/>
            <person name="Handelsman J."/>
        </authorList>
    </citation>
    <scope>NUCLEOTIDE SEQUENCE</scope>
</reference>
<name>Q6B372_9PROT</name>
<accession>Q6B372</accession>
<dbReference type="EMBL" id="AY688432">
    <property type="protein sequence ID" value="AAT90798.1"/>
    <property type="molecule type" value="Genomic_DNA"/>
</dbReference>
<protein>
    <recommendedName>
        <fullName evidence="2">DUF3540 domain-containing protein</fullName>
    </recommendedName>
</protein>
<evidence type="ECO:0000313" key="1">
    <source>
        <dbReference type="EMBL" id="AAT90798.1"/>
    </source>
</evidence>
<gene>
    <name evidence="1" type="ORF">qs136</name>
</gene>
<reference evidence="1" key="2">
    <citation type="submission" date="2006-01" db="EMBL/GenBank/DDBJ databases">
        <authorList>
            <person name="Williamson L.L."/>
            <person name="Borlee B.R."/>
            <person name="Schloss P.D."/>
            <person name="Guan C."/>
            <person name="Handelsman J."/>
        </authorList>
    </citation>
    <scope>NUCLEOTIDE SEQUENCE</scope>
</reference>
<proteinExistence type="predicted"/>
<sequence>MYKSAKEHQKVYANINVTPLHMMAKASALEQGSRVVVDVQAHASGELYVNDMPAYGLTVATSCLVQPLAGDRVYGVVDGQHLVITAILSRQQADAVMTLDSRCANLRIVAPQIEIEGSQRLTFHSPNFTLLTRSSRWVADTLHQVSKRLFVRTQHASRKIEQTDETQAKHIVQDAEQSFVMKSEIASLKASAVLKIDGGQVHVG</sequence>
<organism evidence="1">
    <name type="scientific">uncultured proteobacterium QS1</name>
    <dbReference type="NCBI Taxonomy" id="288647"/>
    <lineage>
        <taxon>Bacteria</taxon>
        <taxon>Pseudomonadati</taxon>
        <taxon>Pseudomonadota</taxon>
        <taxon>environmental samples</taxon>
    </lineage>
</organism>
<evidence type="ECO:0008006" key="2">
    <source>
        <dbReference type="Google" id="ProtNLM"/>
    </source>
</evidence>
<dbReference type="Pfam" id="PF12059">
    <property type="entry name" value="DUF3540"/>
    <property type="match status" value="1"/>
</dbReference>